<evidence type="ECO:0000256" key="5">
    <source>
        <dbReference type="ARBA" id="ARBA00022989"/>
    </source>
</evidence>
<feature type="domain" description="Trichome birefringence-like C-terminal" evidence="8">
    <location>
        <begin position="130"/>
        <end position="416"/>
    </location>
</feature>
<name>A0AAW2SG26_9LAMI</name>
<evidence type="ECO:0000256" key="6">
    <source>
        <dbReference type="ARBA" id="ARBA00023136"/>
    </source>
</evidence>
<gene>
    <name evidence="10" type="ORF">Scaly_0459100</name>
</gene>
<accession>A0AAW2SG26</accession>
<reference evidence="10" key="1">
    <citation type="submission" date="2020-06" db="EMBL/GenBank/DDBJ databases">
        <authorList>
            <person name="Li T."/>
            <person name="Hu X."/>
            <person name="Zhang T."/>
            <person name="Song X."/>
            <person name="Zhang H."/>
            <person name="Dai N."/>
            <person name="Sheng W."/>
            <person name="Hou X."/>
            <person name="Wei L."/>
        </authorList>
    </citation>
    <scope>NUCLEOTIDE SEQUENCE</scope>
    <source>
        <strain evidence="10">KEN8</strain>
        <tissue evidence="10">Leaf</tissue>
    </source>
</reference>
<dbReference type="Pfam" id="PF14416">
    <property type="entry name" value="PMR5N"/>
    <property type="match status" value="1"/>
</dbReference>
<dbReference type="InterPro" id="IPR029962">
    <property type="entry name" value="TBL"/>
</dbReference>
<dbReference type="GO" id="GO:0005794">
    <property type="term" value="C:Golgi apparatus"/>
    <property type="evidence" value="ECO:0007669"/>
    <property type="project" value="TreeGrafter"/>
</dbReference>
<dbReference type="PROSITE" id="PS51257">
    <property type="entry name" value="PROKAR_LIPOPROTEIN"/>
    <property type="match status" value="1"/>
</dbReference>
<dbReference type="GO" id="GO:0016020">
    <property type="term" value="C:membrane"/>
    <property type="evidence" value="ECO:0007669"/>
    <property type="project" value="UniProtKB-SubCell"/>
</dbReference>
<dbReference type="EMBL" id="JACGWM010000002">
    <property type="protein sequence ID" value="KAL0391020.1"/>
    <property type="molecule type" value="Genomic_DNA"/>
</dbReference>
<evidence type="ECO:0000313" key="10">
    <source>
        <dbReference type="EMBL" id="KAL0391020.1"/>
    </source>
</evidence>
<evidence type="ECO:0000259" key="8">
    <source>
        <dbReference type="Pfam" id="PF13839"/>
    </source>
</evidence>
<evidence type="ECO:0000256" key="4">
    <source>
        <dbReference type="ARBA" id="ARBA00022968"/>
    </source>
</evidence>
<reference evidence="10" key="2">
    <citation type="journal article" date="2024" name="Plant">
        <title>Genomic evolution and insights into agronomic trait innovations of Sesamum species.</title>
        <authorList>
            <person name="Miao H."/>
            <person name="Wang L."/>
            <person name="Qu L."/>
            <person name="Liu H."/>
            <person name="Sun Y."/>
            <person name="Le M."/>
            <person name="Wang Q."/>
            <person name="Wei S."/>
            <person name="Zheng Y."/>
            <person name="Lin W."/>
            <person name="Duan Y."/>
            <person name="Cao H."/>
            <person name="Xiong S."/>
            <person name="Wang X."/>
            <person name="Wei L."/>
            <person name="Li C."/>
            <person name="Ma Q."/>
            <person name="Ju M."/>
            <person name="Zhao R."/>
            <person name="Li G."/>
            <person name="Mu C."/>
            <person name="Tian Q."/>
            <person name="Mei H."/>
            <person name="Zhang T."/>
            <person name="Gao T."/>
            <person name="Zhang H."/>
        </authorList>
    </citation>
    <scope>NUCLEOTIDE SEQUENCE</scope>
    <source>
        <strain evidence="10">KEN8</strain>
    </source>
</reference>
<feature type="domain" description="Trichome birefringence-like N-terminal" evidence="9">
    <location>
        <begin position="95"/>
        <end position="129"/>
    </location>
</feature>
<keyword evidence="4" id="KW-0735">Signal-anchor</keyword>
<comment type="similarity">
    <text evidence="2">Belongs to the PC-esterase family. TBL subfamily.</text>
</comment>
<dbReference type="AlphaFoldDB" id="A0AAW2SG26"/>
<dbReference type="GO" id="GO:0016413">
    <property type="term" value="F:O-acetyltransferase activity"/>
    <property type="evidence" value="ECO:0007669"/>
    <property type="project" value="InterPro"/>
</dbReference>
<dbReference type="PANTHER" id="PTHR32285">
    <property type="entry name" value="PROTEIN TRICHOME BIREFRINGENCE-LIKE 9-RELATED"/>
    <property type="match status" value="1"/>
</dbReference>
<proteinExistence type="inferred from homology"/>
<dbReference type="Pfam" id="PF13839">
    <property type="entry name" value="PC-Esterase"/>
    <property type="match status" value="1"/>
</dbReference>
<dbReference type="PANTHER" id="PTHR32285:SF213">
    <property type="entry name" value="PROTEIN TRICHOME BIREFRINGENCE-LIKE 11"/>
    <property type="match status" value="1"/>
</dbReference>
<feature type="region of interest" description="Disordered" evidence="7">
    <location>
        <begin position="39"/>
        <end position="68"/>
    </location>
</feature>
<evidence type="ECO:0000256" key="1">
    <source>
        <dbReference type="ARBA" id="ARBA00004167"/>
    </source>
</evidence>
<keyword evidence="6" id="KW-0472">Membrane</keyword>
<sequence length="426" mass="48398">MAKSTSAKSAAIVFGALACGWLAIELAFKPWLVKARSAMDKSDPDHDPDDADNKSSLEEGDDDGKRDDEIVNGLHGQSLLKTWFKVNGSSLEAEKPQDCMFLDEGFRCTENGRPDNFYTKWRWQPKDCNLPRFDAKIMLEKLRDQRLVFVGDSIGRNQWESLLCMLSSAIANKTSIYEVNGSPITKHIGSLVFKFADFNCTVEYYRAPFLVLQSRAPAGAPENVKMTLKLDKMDWSSMQWKDADLLVFNTGHWWNYEKTIRGGCYFQEGTEIKMEMSVENAFQRSIKTLMEWISREVNLSKTHLIFRTYAPVHFRGGDWKTGGSCHLETVPDLSTSPVPSETYLEFKTVINVLSKHPMMRNIDLLNVTSMTSQRKDGHSSLYYLRPPVGPAPVHRQDCSHWCLPGVPDSWNELLYALFLKQGISHG</sequence>
<keyword evidence="3" id="KW-0812">Transmembrane</keyword>
<protein>
    <submittedName>
        <fullName evidence="10">Protein trichome birefringence-like 11</fullName>
    </submittedName>
</protein>
<comment type="caution">
    <text evidence="10">The sequence shown here is derived from an EMBL/GenBank/DDBJ whole genome shotgun (WGS) entry which is preliminary data.</text>
</comment>
<evidence type="ECO:0000259" key="9">
    <source>
        <dbReference type="Pfam" id="PF14416"/>
    </source>
</evidence>
<evidence type="ECO:0000256" key="7">
    <source>
        <dbReference type="SAM" id="MobiDB-lite"/>
    </source>
</evidence>
<dbReference type="InterPro" id="IPR026057">
    <property type="entry name" value="TBL_C"/>
</dbReference>
<evidence type="ECO:0000256" key="3">
    <source>
        <dbReference type="ARBA" id="ARBA00022692"/>
    </source>
</evidence>
<dbReference type="InterPro" id="IPR025846">
    <property type="entry name" value="TBL_N"/>
</dbReference>
<organism evidence="10">
    <name type="scientific">Sesamum calycinum</name>
    <dbReference type="NCBI Taxonomy" id="2727403"/>
    <lineage>
        <taxon>Eukaryota</taxon>
        <taxon>Viridiplantae</taxon>
        <taxon>Streptophyta</taxon>
        <taxon>Embryophyta</taxon>
        <taxon>Tracheophyta</taxon>
        <taxon>Spermatophyta</taxon>
        <taxon>Magnoliopsida</taxon>
        <taxon>eudicotyledons</taxon>
        <taxon>Gunneridae</taxon>
        <taxon>Pentapetalae</taxon>
        <taxon>asterids</taxon>
        <taxon>lamiids</taxon>
        <taxon>Lamiales</taxon>
        <taxon>Pedaliaceae</taxon>
        <taxon>Sesamum</taxon>
    </lineage>
</organism>
<comment type="subcellular location">
    <subcellularLocation>
        <location evidence="1">Membrane</location>
        <topology evidence="1">Single-pass membrane protein</topology>
    </subcellularLocation>
</comment>
<evidence type="ECO:0000256" key="2">
    <source>
        <dbReference type="ARBA" id="ARBA00007727"/>
    </source>
</evidence>
<keyword evidence="5" id="KW-1133">Transmembrane helix</keyword>